<dbReference type="Proteomes" id="UP000009223">
    <property type="component" value="Chromosome"/>
</dbReference>
<accession>F5YGR9</accession>
<dbReference type="KEGG" id="tpi:TREPR_1211"/>
<dbReference type="EC" id="4.2.99.18" evidence="5"/>
<dbReference type="InterPro" id="IPR011257">
    <property type="entry name" value="DNA_glycosylase"/>
</dbReference>
<evidence type="ECO:0000256" key="3">
    <source>
        <dbReference type="ARBA" id="ARBA00023204"/>
    </source>
</evidence>
<keyword evidence="4 5" id="KW-0326">Glycosidase</keyword>
<reference evidence="7" key="1">
    <citation type="submission" date="2009-12" db="EMBL/GenBank/DDBJ databases">
        <title>Complete sequence of Treponema primitia strain ZAS-2.</title>
        <authorList>
            <person name="Tetu S.G."/>
            <person name="Matson E."/>
            <person name="Ren Q."/>
            <person name="Seshadri R."/>
            <person name="Elbourne L."/>
            <person name="Hassan K.A."/>
            <person name="Durkin A."/>
            <person name="Radune D."/>
            <person name="Mohamoud Y."/>
            <person name="Shay R."/>
            <person name="Jin S."/>
            <person name="Zhang X."/>
            <person name="Lucey K."/>
            <person name="Ballor N.R."/>
            <person name="Ottesen E."/>
            <person name="Rosenthal R."/>
            <person name="Allen A."/>
            <person name="Leadbetter J.R."/>
            <person name="Paulsen I.T."/>
        </authorList>
    </citation>
    <scope>NUCLEOTIDE SEQUENCE [LARGE SCALE GENOMIC DNA]</scope>
    <source>
        <strain evidence="7">ATCC BAA-887 / DSM 12427 / ZAS-2</strain>
    </source>
</reference>
<reference evidence="6 7" key="2">
    <citation type="journal article" date="2011" name="ISME J.">
        <title>RNA-seq reveals cooperative metabolic interactions between two termite-gut spirochete species in co-culture.</title>
        <authorList>
            <person name="Rosenthal A.Z."/>
            <person name="Matson E.G."/>
            <person name="Eldar A."/>
            <person name="Leadbetter J.R."/>
        </authorList>
    </citation>
    <scope>NUCLEOTIDE SEQUENCE [LARGE SCALE GENOMIC DNA]</scope>
    <source>
        <strain evidence="7">ATCC BAA-887 / DSM 12427 / ZAS-2</strain>
    </source>
</reference>
<proteinExistence type="inferred from homology"/>
<keyword evidence="5" id="KW-0511">Multifunctional enzyme</keyword>
<protein>
    <recommendedName>
        <fullName evidence="5">8-oxoguanine DNA glycosylase/AP lyase</fullName>
    </recommendedName>
    <domain>
        <recommendedName>
            <fullName evidence="5">8-oxoguanine DNA glycosylase</fullName>
            <shortName evidence="5">8-oxoG DNA glycosylase</shortName>
            <ecNumber evidence="5">3.2.2.-</ecNumber>
        </recommendedName>
    </domain>
    <domain>
        <recommendedName>
            <fullName evidence="5">DNA-(apurinic or apyrimidinic site) lyase</fullName>
            <shortName evidence="5">AP lyase</shortName>
            <ecNumber evidence="5">4.2.99.18</ecNumber>
        </recommendedName>
    </domain>
</protein>
<dbReference type="RefSeq" id="WP_015708865.1">
    <property type="nucleotide sequence ID" value="NC_015578.1"/>
</dbReference>
<dbReference type="Gene3D" id="1.10.1670.10">
    <property type="entry name" value="Helix-hairpin-Helix base-excision DNA repair enzymes (C-terminal)"/>
    <property type="match status" value="1"/>
</dbReference>
<dbReference type="OrthoDB" id="306645at2"/>
<dbReference type="EMBL" id="CP001843">
    <property type="protein sequence ID" value="AEF86378.1"/>
    <property type="molecule type" value="Genomic_DNA"/>
</dbReference>
<dbReference type="eggNOG" id="COG1059">
    <property type="taxonomic scope" value="Bacteria"/>
</dbReference>
<keyword evidence="7" id="KW-1185">Reference proteome</keyword>
<dbReference type="InterPro" id="IPR012092">
    <property type="entry name" value="DNA_glyclase/AP_lyase_Ogg"/>
</dbReference>
<keyword evidence="2 5" id="KW-0378">Hydrolase</keyword>
<evidence type="ECO:0000256" key="1">
    <source>
        <dbReference type="ARBA" id="ARBA00022763"/>
    </source>
</evidence>
<feature type="site" description="Important for guanine/8-oxoguanine distinction" evidence="5">
    <location>
        <position position="216"/>
    </location>
</feature>
<evidence type="ECO:0000313" key="6">
    <source>
        <dbReference type="EMBL" id="AEF86378.1"/>
    </source>
</evidence>
<evidence type="ECO:0000313" key="7">
    <source>
        <dbReference type="Proteomes" id="UP000009223"/>
    </source>
</evidence>
<dbReference type="HOGENOM" id="CLU_104937_0_0_12"/>
<dbReference type="SUPFAM" id="SSF48150">
    <property type="entry name" value="DNA-glycosylase"/>
    <property type="match status" value="1"/>
</dbReference>
<feature type="active site" evidence="5">
    <location>
        <position position="156"/>
    </location>
</feature>
<dbReference type="HAMAP" id="MF_00241">
    <property type="entry name" value="Ogg"/>
    <property type="match status" value="1"/>
</dbReference>
<dbReference type="EC" id="3.2.2.-" evidence="5"/>
<keyword evidence="3 5" id="KW-0234">DNA repair</keyword>
<comment type="function">
    <text evidence="5">Catalyzes the excision of an oxidatively damaged form of guanine (7,8-dihydro-8-oxoguanine = 8-oxoG) from DNA. Also cleaves the DNA backbone at apurinic/apyrimidinic sites (AP sites).</text>
</comment>
<comment type="catalytic activity">
    <reaction evidence="5">
        <text>2'-deoxyribonucleotide-(2'-deoxyribose 5'-phosphate)-2'-deoxyribonucleotide-DNA = a 3'-end 2'-deoxyribonucleotide-(2,3-dehydro-2,3-deoxyribose 5'-phosphate)-DNA + a 5'-end 5'-phospho-2'-deoxyribonucleoside-DNA + H(+)</text>
        <dbReference type="Rhea" id="RHEA:66592"/>
        <dbReference type="Rhea" id="RHEA-COMP:13180"/>
        <dbReference type="Rhea" id="RHEA-COMP:16897"/>
        <dbReference type="Rhea" id="RHEA-COMP:17067"/>
        <dbReference type="ChEBI" id="CHEBI:15378"/>
        <dbReference type="ChEBI" id="CHEBI:136412"/>
        <dbReference type="ChEBI" id="CHEBI:157695"/>
        <dbReference type="ChEBI" id="CHEBI:167181"/>
        <dbReference type="EC" id="4.2.99.18"/>
    </reaction>
</comment>
<feature type="active site" evidence="5">
    <location>
        <position position="137"/>
    </location>
</feature>
<evidence type="ECO:0000256" key="2">
    <source>
        <dbReference type="ARBA" id="ARBA00022801"/>
    </source>
</evidence>
<organism evidence="6 7">
    <name type="scientific">Treponema primitia (strain ATCC BAA-887 / DSM 12427 / ZAS-2)</name>
    <dbReference type="NCBI Taxonomy" id="545694"/>
    <lineage>
        <taxon>Bacteria</taxon>
        <taxon>Pseudomonadati</taxon>
        <taxon>Spirochaetota</taxon>
        <taxon>Spirochaetia</taxon>
        <taxon>Spirochaetales</taxon>
        <taxon>Treponemataceae</taxon>
        <taxon>Treponema</taxon>
    </lineage>
</organism>
<keyword evidence="1 5" id="KW-0227">DNA damage</keyword>
<sequence length="216" mass="24998">MSAGTELHDIYINHKNELENRLDDFRSRWAEGSDQDIFEELCYCLCTAREKAKYAFAAMGSLRKTKKLFKGSEAEIDAVLLESGIALHPAKAQRIIQNREIYYPGTKKKIEKEFLCFNDILLSRRELKNRINGFGFKEASHFLRNLGFGEKICILDTHTAQQLVQYKVISERPSSWTEKKYLEVERAMIGFAKKVKIPVDALDLVFMLKENPEIIK</sequence>
<dbReference type="GO" id="GO:0006284">
    <property type="term" value="P:base-excision repair"/>
    <property type="evidence" value="ECO:0007669"/>
    <property type="project" value="UniProtKB-UniRule"/>
</dbReference>
<evidence type="ECO:0000256" key="4">
    <source>
        <dbReference type="ARBA" id="ARBA00023295"/>
    </source>
</evidence>
<dbReference type="Pfam" id="PF22175">
    <property type="entry name" value="Ogg-HhH"/>
    <property type="match status" value="1"/>
</dbReference>
<evidence type="ECO:0000256" key="5">
    <source>
        <dbReference type="HAMAP-Rule" id="MF_00241"/>
    </source>
</evidence>
<dbReference type="STRING" id="545694.TREPR_1211"/>
<dbReference type="InterPro" id="IPR023170">
    <property type="entry name" value="HhH_base_excis_C"/>
</dbReference>
<dbReference type="Gene3D" id="1.10.340.30">
    <property type="entry name" value="Hypothetical protein, domain 2"/>
    <property type="match status" value="1"/>
</dbReference>
<name>F5YGR9_TREPZ</name>
<dbReference type="GO" id="GO:0140078">
    <property type="term" value="F:class I DNA-(apurinic or apyrimidinic site) endonuclease activity"/>
    <property type="evidence" value="ECO:0007669"/>
    <property type="project" value="UniProtKB-EC"/>
</dbReference>
<comment type="similarity">
    <text evidence="5">Belongs to the type-2 OGG1 family.</text>
</comment>
<dbReference type="GO" id="GO:0016799">
    <property type="term" value="F:hydrolase activity, hydrolyzing N-glycosyl compounds"/>
    <property type="evidence" value="ECO:0007669"/>
    <property type="project" value="UniProtKB-UniRule"/>
</dbReference>
<dbReference type="AlphaFoldDB" id="F5YGR9"/>
<gene>
    <name evidence="5" type="primary">ogg</name>
    <name evidence="6" type="ordered locus">TREPR_1211</name>
</gene>
<keyword evidence="5 6" id="KW-0456">Lyase</keyword>